<dbReference type="InterPro" id="IPR011989">
    <property type="entry name" value="ARM-like"/>
</dbReference>
<dbReference type="Proteomes" id="UP001501920">
    <property type="component" value="Chromosome 17"/>
</dbReference>
<dbReference type="GO" id="GO:0008540">
    <property type="term" value="C:proteasome regulatory particle, base subcomplex"/>
    <property type="evidence" value="ECO:0007669"/>
    <property type="project" value="UniProtKB-UniRule"/>
</dbReference>
<evidence type="ECO:0000259" key="10">
    <source>
        <dbReference type="Pfam" id="PF17781"/>
    </source>
</evidence>
<comment type="function">
    <text evidence="2">Binds to the intracellular domain of tumor necrosis factor type 1 receptor. The binding domain of TRAP1 and TRAP2 resides outside the death domain of TNFR1.</text>
</comment>
<dbReference type="InterPro" id="IPR002015">
    <property type="entry name" value="Proteasome/cyclosome_rpt"/>
</dbReference>
<dbReference type="InterPro" id="IPR016643">
    <property type="entry name" value="26S_Psome_Rpn1"/>
</dbReference>
<evidence type="ECO:0000256" key="9">
    <source>
        <dbReference type="SAM" id="MobiDB-lite"/>
    </source>
</evidence>
<dbReference type="PANTHER" id="PTHR10943">
    <property type="entry name" value="26S PROTEASOME NON-ATPASE REGULATORY SUBUNIT"/>
    <property type="match status" value="1"/>
</dbReference>
<dbReference type="GO" id="GO:0030234">
    <property type="term" value="F:enzyme regulator activity"/>
    <property type="evidence" value="ECO:0007669"/>
    <property type="project" value="UniProtKB-UniRule"/>
</dbReference>
<dbReference type="SUPFAM" id="SSF48371">
    <property type="entry name" value="ARM repeat"/>
    <property type="match status" value="1"/>
</dbReference>
<dbReference type="PANTHER" id="PTHR10943:SF1">
    <property type="entry name" value="26S PROTEASOME NON-ATPASE REGULATORY SUBUNIT 2"/>
    <property type="match status" value="1"/>
</dbReference>
<comment type="subunit">
    <text evidence="7">Component of the 19S proteasome regulatory particle complex. The 26S proteasome consists of a 20S core particle (CP) and two 19S regulatory subunits (RP). The regulatory particle is made of a lid composed of 9 subunits, a base containing 6 ATPases and few additional components including PSMD2. Interacts with RPGRIP1L. Interacts with CRY1 in a KDM8-dependent manner. Interacts (via C-terminus) with phosphatase UBLCP1 (via ubiquitin-like domain); the interaction recruits UBLCP1 to the 19S regulatory particle where it dephosphorylates 19S subunit PSMC2/RPT1 which impairs PSMC2 ATPase activity and disrupts 26S proteasome assembly.</text>
</comment>
<gene>
    <name evidence="12" type="primary">PSMD2</name>
</gene>
<reference evidence="12" key="2">
    <citation type="submission" date="2025-08" db="UniProtKB">
        <authorList>
            <consortium name="Ensembl"/>
        </authorList>
    </citation>
    <scope>IDENTIFICATION</scope>
</reference>
<keyword evidence="6 8" id="KW-0647">Proteasome</keyword>
<dbReference type="Gene3D" id="1.25.10.10">
    <property type="entry name" value="Leucine-rich Repeat Variant"/>
    <property type="match status" value="1"/>
</dbReference>
<evidence type="ECO:0000313" key="13">
    <source>
        <dbReference type="Proteomes" id="UP001501920"/>
    </source>
</evidence>
<dbReference type="Pfam" id="PF01851">
    <property type="entry name" value="PC_rep"/>
    <property type="match status" value="2"/>
</dbReference>
<comment type="similarity">
    <text evidence="3 8">Belongs to the proteasome subunit S2 family.</text>
</comment>
<dbReference type="GO" id="GO:0034515">
    <property type="term" value="C:proteasome storage granule"/>
    <property type="evidence" value="ECO:0007669"/>
    <property type="project" value="TreeGrafter"/>
</dbReference>
<feature type="region of interest" description="Disordered" evidence="9">
    <location>
        <begin position="571"/>
        <end position="597"/>
    </location>
</feature>
<name>A0AAR2KLL1_PYGNA</name>
<reference evidence="12 13" key="1">
    <citation type="submission" date="2020-10" db="EMBL/GenBank/DDBJ databases">
        <title>Pygocentrus nattereri (red-bellied piranha) genome, fPygNat1, primary haplotype.</title>
        <authorList>
            <person name="Myers G."/>
            <person name="Meyer A."/>
            <person name="Karagic N."/>
            <person name="Pippel M."/>
            <person name="Winkler S."/>
            <person name="Tracey A."/>
            <person name="Wood J."/>
            <person name="Formenti G."/>
            <person name="Howe K."/>
            <person name="Fedrigo O."/>
            <person name="Jarvis E.D."/>
        </authorList>
    </citation>
    <scope>NUCLEOTIDE SEQUENCE [LARGE SCALE GENOMIC DNA]</scope>
</reference>
<dbReference type="InterPro" id="IPR016024">
    <property type="entry name" value="ARM-type_fold"/>
</dbReference>
<sequence>MNGSIYSSLLSQEKDTSLYRPALEELRRQIRSSTTSMTSVPKPLKFLRPHYGKLKEVYEGMAPGENKRFCADVVSVLAMTMSGERECLKYRLLGSQEELASWGHEYVRHLAGEVAKEWQEIEEGDKAQQETLLKLVKEIVPYNMAHNAEHEACDLLMEIERLDMLEMYIDENAYAKVCLYLTSCVSYVPEPENSALLKCALNIFRKFNRYPEALRLALMLNDVELVENIFTSCKDIVIQKQMAFMLGRHGMFLELNEDVEDYEDLTEIMSNVQLNSNFLALARELDIMEPKVPDDIYKTHLENNRFGGSGSQVDSARMNLASSFVNGFVNAAFGQDKLLTEDGNKWLYKNKDHGMLSAAASLGMILLWDVDGGLTQIDKYLYSSEDYIKSGALLACGIVNSGVRNECDPALALLSDYVLHNSNVMRIGAIFGLGLAYAGSNREDVLSLLLPVMGDSKSSMEVAGVTALACGMIAVGSCNGDVTSTILQTIMEKNEQELKDTYARWLPLGLGLNHLGKGEAIETTLAALQVVPEPYRSFANTLVDICAYAGSGNVLKVQQLLHICSEHYDNTKDKDDDKDKKDKKDKDKKESAADMGSHQVRGRDFMFRLMKALRYGEPTLRRAVPLALALISVSNPRLNILDTLSKFSHDADPEVSHNAIFAMGMVGSGTNNARLAAMLRQLAQYHAKDPNNLFMVRLAQGLTHLGKGTLTLCPYHSDRQLMSQVAVAGLLTVLVSFLDVKNIILGKSHYVLYGLVAAMQPRMLVTFDEELRPLPVSVRVGQAVDVVGQAGKPKAITGFQTHTTPVLLAHGERAELATEEYIPVTPILEGFVILRKNPNYDA</sequence>
<evidence type="ECO:0000259" key="11">
    <source>
        <dbReference type="Pfam" id="PF18051"/>
    </source>
</evidence>
<protein>
    <recommendedName>
        <fullName evidence="4 8">26S proteasome non-ATPase regulatory subunit 2</fullName>
    </recommendedName>
</protein>
<accession>A0AAR2KLL1</accession>
<evidence type="ECO:0000256" key="7">
    <source>
        <dbReference type="ARBA" id="ARBA00046857"/>
    </source>
</evidence>
<dbReference type="PIRSF" id="PIRSF015965">
    <property type="entry name" value="26S_Psome_Rpn1"/>
    <property type="match status" value="1"/>
</dbReference>
<keyword evidence="13" id="KW-1185">Reference proteome</keyword>
<dbReference type="GeneTree" id="ENSGT00940000153386"/>
<evidence type="ECO:0000313" key="12">
    <source>
        <dbReference type="Ensembl" id="ENSPNAP00000065228.1"/>
    </source>
</evidence>
<evidence type="ECO:0000256" key="3">
    <source>
        <dbReference type="ARBA" id="ARBA00005460"/>
    </source>
</evidence>
<comment type="function">
    <text evidence="1 8">Component of the 26S proteasome, a multiprotein complex involved in the ATP-dependent degradation of ubiquitinated proteins. This complex plays a key role in the maintenance of protein homeostasis by removing misfolded or damaged proteins, which could impair cellular functions, and by removing proteins whose functions are no longer required. Therefore, the proteasome participates in numerous cellular processes, including cell cycle progression, apoptosis, or DNA damage repair.</text>
</comment>
<dbReference type="FunFam" id="1.25.10.10:FF:000026">
    <property type="entry name" value="26S proteasome non-ATPase regulatory subunit 2"/>
    <property type="match status" value="1"/>
</dbReference>
<evidence type="ECO:0000256" key="8">
    <source>
        <dbReference type="PIRNR" id="PIRNR015965"/>
    </source>
</evidence>
<organism evidence="12 13">
    <name type="scientific">Pygocentrus nattereri</name>
    <name type="common">Red-bellied piranha</name>
    <dbReference type="NCBI Taxonomy" id="42514"/>
    <lineage>
        <taxon>Eukaryota</taxon>
        <taxon>Metazoa</taxon>
        <taxon>Chordata</taxon>
        <taxon>Craniata</taxon>
        <taxon>Vertebrata</taxon>
        <taxon>Euteleostomi</taxon>
        <taxon>Actinopterygii</taxon>
        <taxon>Neopterygii</taxon>
        <taxon>Teleostei</taxon>
        <taxon>Ostariophysi</taxon>
        <taxon>Characiformes</taxon>
        <taxon>Characoidei</taxon>
        <taxon>Pygocentrus</taxon>
    </lineage>
</organism>
<proteinExistence type="inferred from homology"/>
<dbReference type="Pfam" id="PF18051">
    <property type="entry name" value="RPN1_C"/>
    <property type="match status" value="1"/>
</dbReference>
<evidence type="ECO:0000256" key="6">
    <source>
        <dbReference type="ARBA" id="ARBA00022942"/>
    </source>
</evidence>
<dbReference type="InterPro" id="IPR041433">
    <property type="entry name" value="RPN1_C"/>
</dbReference>
<dbReference type="GO" id="GO:0042176">
    <property type="term" value="P:regulation of protein catabolic process"/>
    <property type="evidence" value="ECO:0007669"/>
    <property type="project" value="InterPro"/>
</dbReference>
<evidence type="ECO:0000256" key="1">
    <source>
        <dbReference type="ARBA" id="ARBA00002362"/>
    </source>
</evidence>
<dbReference type="AlphaFoldDB" id="A0AAR2KLL1"/>
<evidence type="ECO:0000256" key="5">
    <source>
        <dbReference type="ARBA" id="ARBA00022737"/>
    </source>
</evidence>
<feature type="compositionally biased region" description="Basic and acidic residues" evidence="9">
    <location>
        <begin position="571"/>
        <end position="592"/>
    </location>
</feature>
<dbReference type="GO" id="GO:0043161">
    <property type="term" value="P:proteasome-mediated ubiquitin-dependent protein catabolic process"/>
    <property type="evidence" value="ECO:0007669"/>
    <property type="project" value="TreeGrafter"/>
</dbReference>
<reference evidence="12" key="3">
    <citation type="submission" date="2025-09" db="UniProtKB">
        <authorList>
            <consortium name="Ensembl"/>
        </authorList>
    </citation>
    <scope>IDENTIFICATION</scope>
</reference>
<keyword evidence="5" id="KW-0677">Repeat</keyword>
<dbReference type="Pfam" id="PF17781">
    <property type="entry name" value="RPN1_RPN2_N"/>
    <property type="match status" value="1"/>
</dbReference>
<evidence type="ECO:0000256" key="4">
    <source>
        <dbReference type="ARBA" id="ARBA00014928"/>
    </source>
</evidence>
<feature type="domain" description="RPN1 N-terminal" evidence="10">
    <location>
        <begin position="12"/>
        <end position="302"/>
    </location>
</feature>
<evidence type="ECO:0000256" key="2">
    <source>
        <dbReference type="ARBA" id="ARBA00004031"/>
    </source>
</evidence>
<dbReference type="Ensembl" id="ENSPNAT00000065506.1">
    <property type="protein sequence ID" value="ENSPNAP00000065228.1"/>
    <property type="gene ID" value="ENSPNAG00000001376.2"/>
</dbReference>
<feature type="domain" description="26S proteasome non-ATPase regulatory subunit RPN1 C-terminal" evidence="11">
    <location>
        <begin position="787"/>
        <end position="840"/>
    </location>
</feature>
<dbReference type="GO" id="GO:0005634">
    <property type="term" value="C:nucleus"/>
    <property type="evidence" value="ECO:0007669"/>
    <property type="project" value="TreeGrafter"/>
</dbReference>
<dbReference type="InterPro" id="IPR040892">
    <property type="entry name" value="RPN1_N"/>
</dbReference>